<feature type="domain" description="Protein kinase" evidence="15">
    <location>
        <begin position="861"/>
        <end position="1128"/>
    </location>
</feature>
<dbReference type="InterPro" id="IPR000980">
    <property type="entry name" value="SH2"/>
</dbReference>
<keyword evidence="9" id="KW-0829">Tyrosine-protein kinase</keyword>
<dbReference type="PANTHER" id="PTHR45807">
    <property type="entry name" value="TYROSINE-PROTEIN KINASE HOPSCOTCH"/>
    <property type="match status" value="1"/>
</dbReference>
<dbReference type="SMART" id="SM00219">
    <property type="entry name" value="TyrKc"/>
    <property type="match status" value="2"/>
</dbReference>
<accession>A0A1D1VJD9</accession>
<evidence type="ECO:0000256" key="11">
    <source>
        <dbReference type="PROSITE-ProRule" id="PRU00191"/>
    </source>
</evidence>
<dbReference type="GO" id="GO:0019221">
    <property type="term" value="P:cytokine-mediated signaling pathway"/>
    <property type="evidence" value="ECO:0007669"/>
    <property type="project" value="TreeGrafter"/>
</dbReference>
<dbReference type="PROSITE" id="PS50011">
    <property type="entry name" value="PROTEIN_KINASE_DOM"/>
    <property type="match status" value="2"/>
</dbReference>
<evidence type="ECO:0000256" key="10">
    <source>
        <dbReference type="ARBA" id="ARBA00051245"/>
    </source>
</evidence>
<sequence length="1140" mass="129426">MMEQHENMAYDASMTYSTYSATATLPVVDEEHITYRVLLPDGDGVSIRRGKTSFAEDLSFATCRVRQIEPLASHLFALRDGHDHWIPPGKLVSPDSILHFRMRFFCDIAMLSKECPVAADHVFLQCRCDFVNGSIRDFQDDADDMAKAKGLAVINMLYDMRRLDIGAEEAIKNLKSGQYLPRDLFKRSLVGNMAQRVKNTLLKNMSTKHMLETLQERDKMCEGVVASQLQEQYVEFLLQCAPSYTSEKFRIRMGINPNLVLEVIRICPYESGVVVERLESAAGREAWKEWLKLSDVCDISLRSEKCAAQLNRLSGSPVIVRCESLEETESFVALLDGYNRLTRRFFFNLCCYMTNPSLRELKEEKCHGPMEKELMWEKKLKNKGDGVFTICQSMSKYDAYRIDYVEGGILRSLYVESEEGPHNYHLHDSKRSFSCLSHLVDYYARGEENKRHNTLSSKLKVPSSPLSRSSSDPATSLKSLRSCIRPSESDKMGLKLFAIFQQSAYNNLLAHNGSSKDVAVYEEGSATPACIPPSRVHYLAKYEPMAGEQTIVRRAQLSLDGQGYKISVAVKSLKEAAVVNNPELTKKFLQTMQNLMFIENSVMTAKCFGLILDPLSIVMEYFPHGNFKSFLKQHRRRLTVRLLLDAATQVAKALWWLEEHHFIYQQVRCKNIFVAEYSEAASIKIRLGPVSLSHSIHWTGPSPPTHYNYIGSANNGLISQNGQRTAPSELAHFSVWSYGTLLWEIFALGAEPLPGIMEAENLYKTGFRLDKPKLCPDAVHWVMQSCWNDDSEKRPKLGELLRQMNQLSAASFDDNTFLAVTDSNESLTALRVTGNCLRHDLMQNGEASTAYDPWAIDETSLKIMERLGEGRYGEVNKALYTDPLSEDVPRVVAVKQLKQIKCESRNLATIMDEMRNEMEIMKSLVHPNIVETVGICVDPVPLLVMEFVENGALNAYLRHHQHALQTFQLLAFAKDVANGMVYLHSKDIVHRDLAARNILVSEDLRVKISDFGLARFLEVPGGYYMTQHFGRDVPLAWYAPEVIEFHKYSAKSDIWSFGVLLWEMFSFAAAPYFCDLRVLSERLRQGQRLPQPPACPPSLYVVMQRCWAFEAAHRPDFKELLDNLTALFEQPSNVAAQATH</sequence>
<dbReference type="InterPro" id="IPR008266">
    <property type="entry name" value="Tyr_kinase_AS"/>
</dbReference>
<dbReference type="InterPro" id="IPR001245">
    <property type="entry name" value="Ser-Thr/Tyr_kinase_cat_dom"/>
</dbReference>
<dbReference type="CDD" id="cd00192">
    <property type="entry name" value="PTKc"/>
    <property type="match status" value="1"/>
</dbReference>
<keyword evidence="3" id="KW-0808">Transferase</keyword>
<dbReference type="InterPro" id="IPR017441">
    <property type="entry name" value="Protein_kinase_ATP_BS"/>
</dbReference>
<feature type="binding site" evidence="12">
    <location>
        <position position="895"/>
    </location>
    <ligand>
        <name>ATP</name>
        <dbReference type="ChEBI" id="CHEBI:30616"/>
    </ligand>
</feature>
<dbReference type="GO" id="GO:0005126">
    <property type="term" value="F:cytokine receptor binding"/>
    <property type="evidence" value="ECO:0007669"/>
    <property type="project" value="TreeGrafter"/>
</dbReference>
<dbReference type="PANTHER" id="PTHR45807:SF7">
    <property type="entry name" value="TYROSINE-PROTEIN KINASE HOPSCOTCH"/>
    <property type="match status" value="1"/>
</dbReference>
<evidence type="ECO:0000256" key="8">
    <source>
        <dbReference type="ARBA" id="ARBA00022999"/>
    </source>
</evidence>
<dbReference type="STRING" id="947166.A0A1D1VJD9"/>
<dbReference type="SUPFAM" id="SSF55550">
    <property type="entry name" value="SH2 domain"/>
    <property type="match status" value="1"/>
</dbReference>
<reference evidence="17 18" key="1">
    <citation type="journal article" date="2016" name="Nat. Commun.">
        <title>Extremotolerant tardigrade genome and improved radiotolerance of human cultured cells by tardigrade-unique protein.</title>
        <authorList>
            <person name="Hashimoto T."/>
            <person name="Horikawa D.D."/>
            <person name="Saito Y."/>
            <person name="Kuwahara H."/>
            <person name="Kozuka-Hata H."/>
            <person name="Shin-I T."/>
            <person name="Minakuchi Y."/>
            <person name="Ohishi K."/>
            <person name="Motoyama A."/>
            <person name="Aizu T."/>
            <person name="Enomoto A."/>
            <person name="Kondo K."/>
            <person name="Tanaka S."/>
            <person name="Hara Y."/>
            <person name="Koshikawa S."/>
            <person name="Sagara H."/>
            <person name="Miura T."/>
            <person name="Yokobori S."/>
            <person name="Miyagawa K."/>
            <person name="Suzuki Y."/>
            <person name="Kubo T."/>
            <person name="Oyama M."/>
            <person name="Kohara Y."/>
            <person name="Fujiyama A."/>
            <person name="Arakawa K."/>
            <person name="Katayama T."/>
            <person name="Toyoda A."/>
            <person name="Kunieda T."/>
        </authorList>
    </citation>
    <scope>NUCLEOTIDE SEQUENCE [LARGE SCALE GENOMIC DNA]</scope>
    <source>
        <strain evidence="17 18">YOKOZUNA-1</strain>
    </source>
</reference>
<dbReference type="GO" id="GO:0005524">
    <property type="term" value="F:ATP binding"/>
    <property type="evidence" value="ECO:0007669"/>
    <property type="project" value="UniProtKB-UniRule"/>
</dbReference>
<keyword evidence="18" id="KW-1185">Reference proteome</keyword>
<evidence type="ECO:0000313" key="17">
    <source>
        <dbReference type="EMBL" id="GAV01737.1"/>
    </source>
</evidence>
<dbReference type="GO" id="GO:0005829">
    <property type="term" value="C:cytosol"/>
    <property type="evidence" value="ECO:0007669"/>
    <property type="project" value="TreeGrafter"/>
</dbReference>
<dbReference type="Gene3D" id="1.10.510.10">
    <property type="entry name" value="Transferase(Phosphotransferase) domain 1"/>
    <property type="match status" value="2"/>
</dbReference>
<dbReference type="Pfam" id="PF07714">
    <property type="entry name" value="PK_Tyr_Ser-Thr"/>
    <property type="match status" value="2"/>
</dbReference>
<organism evidence="17 18">
    <name type="scientific">Ramazzottius varieornatus</name>
    <name type="common">Water bear</name>
    <name type="synonym">Tardigrade</name>
    <dbReference type="NCBI Taxonomy" id="947166"/>
    <lineage>
        <taxon>Eukaryota</taxon>
        <taxon>Metazoa</taxon>
        <taxon>Ecdysozoa</taxon>
        <taxon>Tardigrada</taxon>
        <taxon>Eutardigrada</taxon>
        <taxon>Parachela</taxon>
        <taxon>Hypsibioidea</taxon>
        <taxon>Ramazzottiidae</taxon>
        <taxon>Ramazzottius</taxon>
    </lineage>
</organism>
<evidence type="ECO:0000256" key="2">
    <source>
        <dbReference type="ARBA" id="ARBA00022553"/>
    </source>
</evidence>
<proteinExistence type="predicted"/>
<dbReference type="InterPro" id="IPR000719">
    <property type="entry name" value="Prot_kinase_dom"/>
</dbReference>
<dbReference type="PROSITE" id="PS00109">
    <property type="entry name" value="PROTEIN_KINASE_TYR"/>
    <property type="match status" value="1"/>
</dbReference>
<dbReference type="GO" id="GO:0030154">
    <property type="term" value="P:cell differentiation"/>
    <property type="evidence" value="ECO:0007669"/>
    <property type="project" value="TreeGrafter"/>
</dbReference>
<evidence type="ECO:0000256" key="1">
    <source>
        <dbReference type="ARBA" id="ARBA00011903"/>
    </source>
</evidence>
<dbReference type="SMART" id="SM00295">
    <property type="entry name" value="B41"/>
    <property type="match status" value="1"/>
</dbReference>
<dbReference type="Gene3D" id="3.30.505.10">
    <property type="entry name" value="SH2 domain"/>
    <property type="match status" value="1"/>
</dbReference>
<dbReference type="EC" id="2.7.10.2" evidence="1"/>
<feature type="domain" description="Protein kinase" evidence="15">
    <location>
        <begin position="538"/>
        <end position="818"/>
    </location>
</feature>
<feature type="domain" description="SH2" evidence="14">
    <location>
        <begin position="365"/>
        <end position="463"/>
    </location>
</feature>
<keyword evidence="6" id="KW-0418">Kinase</keyword>
<dbReference type="SUPFAM" id="SSF56112">
    <property type="entry name" value="Protein kinase-like (PK-like)"/>
    <property type="match status" value="2"/>
</dbReference>
<dbReference type="PROSITE" id="PS50057">
    <property type="entry name" value="FERM_3"/>
    <property type="match status" value="1"/>
</dbReference>
<keyword evidence="4" id="KW-0677">Repeat</keyword>
<dbReference type="InterPro" id="IPR036860">
    <property type="entry name" value="SH2_dom_sf"/>
</dbReference>
<evidence type="ECO:0000256" key="9">
    <source>
        <dbReference type="ARBA" id="ARBA00023137"/>
    </source>
</evidence>
<evidence type="ECO:0000256" key="5">
    <source>
        <dbReference type="ARBA" id="ARBA00022741"/>
    </source>
</evidence>
<dbReference type="InterPro" id="IPR000299">
    <property type="entry name" value="FERM_domain"/>
</dbReference>
<dbReference type="PROSITE" id="PS50001">
    <property type="entry name" value="SH2"/>
    <property type="match status" value="1"/>
</dbReference>
<dbReference type="InterPro" id="IPR019749">
    <property type="entry name" value="Band_41_domain"/>
</dbReference>
<dbReference type="GO" id="GO:0004715">
    <property type="term" value="F:non-membrane spanning protein tyrosine kinase activity"/>
    <property type="evidence" value="ECO:0007669"/>
    <property type="project" value="UniProtKB-EC"/>
</dbReference>
<evidence type="ECO:0000256" key="13">
    <source>
        <dbReference type="SAM" id="MobiDB-lite"/>
    </source>
</evidence>
<evidence type="ECO:0000256" key="6">
    <source>
        <dbReference type="ARBA" id="ARBA00022777"/>
    </source>
</evidence>
<dbReference type="InterPro" id="IPR051286">
    <property type="entry name" value="JAK"/>
</dbReference>
<feature type="domain" description="FERM" evidence="16">
    <location>
        <begin position="33"/>
        <end position="346"/>
    </location>
</feature>
<evidence type="ECO:0000259" key="15">
    <source>
        <dbReference type="PROSITE" id="PS50011"/>
    </source>
</evidence>
<evidence type="ECO:0000256" key="12">
    <source>
        <dbReference type="PROSITE-ProRule" id="PRU10141"/>
    </source>
</evidence>
<dbReference type="GO" id="GO:0007259">
    <property type="term" value="P:cell surface receptor signaling pathway via JAK-STAT"/>
    <property type="evidence" value="ECO:0007669"/>
    <property type="project" value="TreeGrafter"/>
</dbReference>
<comment type="catalytic activity">
    <reaction evidence="10">
        <text>L-tyrosyl-[protein] + ATP = O-phospho-L-tyrosyl-[protein] + ADP + H(+)</text>
        <dbReference type="Rhea" id="RHEA:10596"/>
        <dbReference type="Rhea" id="RHEA-COMP:10136"/>
        <dbReference type="Rhea" id="RHEA-COMP:20101"/>
        <dbReference type="ChEBI" id="CHEBI:15378"/>
        <dbReference type="ChEBI" id="CHEBI:30616"/>
        <dbReference type="ChEBI" id="CHEBI:46858"/>
        <dbReference type="ChEBI" id="CHEBI:61978"/>
        <dbReference type="ChEBI" id="CHEBI:456216"/>
        <dbReference type="EC" id="2.7.10.2"/>
    </reaction>
</comment>
<dbReference type="EMBL" id="BDGG01000007">
    <property type="protein sequence ID" value="GAV01737.1"/>
    <property type="molecule type" value="Genomic_DNA"/>
</dbReference>
<keyword evidence="2" id="KW-0597">Phosphoprotein</keyword>
<comment type="caution">
    <text evidence="17">The sequence shown here is derived from an EMBL/GenBank/DDBJ whole genome shotgun (WGS) entry which is preliminary data.</text>
</comment>
<dbReference type="PROSITE" id="PS00107">
    <property type="entry name" value="PROTEIN_KINASE_ATP"/>
    <property type="match status" value="1"/>
</dbReference>
<feature type="region of interest" description="Disordered" evidence="13">
    <location>
        <begin position="453"/>
        <end position="479"/>
    </location>
</feature>
<gene>
    <name evidence="17" type="primary">RvY_12397-1</name>
    <name evidence="17" type="synonym">RvY_12397.1</name>
    <name evidence="17" type="ORF">RvY_12397</name>
</gene>
<evidence type="ECO:0000256" key="3">
    <source>
        <dbReference type="ARBA" id="ARBA00022679"/>
    </source>
</evidence>
<evidence type="ECO:0000256" key="4">
    <source>
        <dbReference type="ARBA" id="ARBA00022737"/>
    </source>
</evidence>
<dbReference type="PRINTS" id="PR00109">
    <property type="entry name" value="TYRKINASE"/>
</dbReference>
<evidence type="ECO:0000259" key="16">
    <source>
        <dbReference type="PROSITE" id="PS50057"/>
    </source>
</evidence>
<keyword evidence="7 12" id="KW-0067">ATP-binding</keyword>
<dbReference type="InterPro" id="IPR011009">
    <property type="entry name" value="Kinase-like_dom_sf"/>
</dbReference>
<dbReference type="OrthoDB" id="1915767at2759"/>
<evidence type="ECO:0000313" key="18">
    <source>
        <dbReference type="Proteomes" id="UP000186922"/>
    </source>
</evidence>
<evidence type="ECO:0000259" key="14">
    <source>
        <dbReference type="PROSITE" id="PS50001"/>
    </source>
</evidence>
<dbReference type="AlphaFoldDB" id="A0A1D1VJD9"/>
<evidence type="ECO:0000256" key="7">
    <source>
        <dbReference type="ARBA" id="ARBA00022840"/>
    </source>
</evidence>
<feature type="compositionally biased region" description="Low complexity" evidence="13">
    <location>
        <begin position="455"/>
        <end position="477"/>
    </location>
</feature>
<dbReference type="InterPro" id="IPR020635">
    <property type="entry name" value="Tyr_kinase_cat_dom"/>
</dbReference>
<name>A0A1D1VJD9_RAMVA</name>
<dbReference type="GO" id="GO:0035556">
    <property type="term" value="P:intracellular signal transduction"/>
    <property type="evidence" value="ECO:0007669"/>
    <property type="project" value="TreeGrafter"/>
</dbReference>
<keyword evidence="5 12" id="KW-0547">Nucleotide-binding</keyword>
<dbReference type="FunFam" id="1.10.510.10:FF:000554">
    <property type="entry name" value="Predicted protein"/>
    <property type="match status" value="1"/>
</dbReference>
<dbReference type="Proteomes" id="UP000186922">
    <property type="component" value="Unassembled WGS sequence"/>
</dbReference>
<protein>
    <recommendedName>
        <fullName evidence="1">non-specific protein-tyrosine kinase</fullName>
        <ecNumber evidence="1">2.7.10.2</ecNumber>
    </recommendedName>
</protein>
<keyword evidence="8 11" id="KW-0727">SH2 domain</keyword>